<evidence type="ECO:0000256" key="2">
    <source>
        <dbReference type="ARBA" id="ARBA00022741"/>
    </source>
</evidence>
<dbReference type="AlphaFoldDB" id="A0AAV5CB25"/>
<dbReference type="PANTHER" id="PTHR37739">
    <property type="entry name" value="KINESIN-LIKE PROTEIN KIN-12D"/>
    <property type="match status" value="1"/>
</dbReference>
<comment type="similarity">
    <text evidence="6">Belongs to the TRAFAC class myosin-kinesin ATPase superfamily. Kinesin family. KIN-12 subfamily.</text>
</comment>
<dbReference type="GO" id="GO:0008017">
    <property type="term" value="F:microtubule binding"/>
    <property type="evidence" value="ECO:0007669"/>
    <property type="project" value="InterPro"/>
</dbReference>
<proteinExistence type="inferred from homology"/>
<keyword evidence="12" id="KW-1185">Reference proteome</keyword>
<name>A0AAV5CB25_ELECO</name>
<dbReference type="GO" id="GO:0005524">
    <property type="term" value="F:ATP binding"/>
    <property type="evidence" value="ECO:0007669"/>
    <property type="project" value="UniProtKB-KW"/>
</dbReference>
<dbReference type="InterPro" id="IPR001752">
    <property type="entry name" value="Kinesin_motor_dom"/>
</dbReference>
<dbReference type="InterPro" id="IPR036961">
    <property type="entry name" value="Kinesin_motor_dom_sf"/>
</dbReference>
<evidence type="ECO:0000256" key="4">
    <source>
        <dbReference type="ARBA" id="ARBA00023054"/>
    </source>
</evidence>
<gene>
    <name evidence="11" type="primary">ga12017</name>
    <name evidence="11" type="ORF">PR202_ga12017</name>
</gene>
<dbReference type="SMART" id="SM00129">
    <property type="entry name" value="KISc"/>
    <property type="match status" value="1"/>
</dbReference>
<dbReference type="InterPro" id="IPR044986">
    <property type="entry name" value="KIF15/KIN-12"/>
</dbReference>
<comment type="caution">
    <text evidence="7">Lacks conserved residue(s) required for the propagation of feature annotation.</text>
</comment>
<evidence type="ECO:0000259" key="10">
    <source>
        <dbReference type="PROSITE" id="PS50067"/>
    </source>
</evidence>
<evidence type="ECO:0000256" key="9">
    <source>
        <dbReference type="SAM" id="MobiDB-lite"/>
    </source>
</evidence>
<evidence type="ECO:0000256" key="8">
    <source>
        <dbReference type="SAM" id="Coils"/>
    </source>
</evidence>
<feature type="coiled-coil region" evidence="8">
    <location>
        <begin position="433"/>
        <end position="460"/>
    </location>
</feature>
<accession>A0AAV5CB25</accession>
<keyword evidence="2" id="KW-0547">Nucleotide-binding</keyword>
<reference evidence="11" key="2">
    <citation type="submission" date="2021-12" db="EMBL/GenBank/DDBJ databases">
        <title>Resequencing data analysis of finger millet.</title>
        <authorList>
            <person name="Hatakeyama M."/>
            <person name="Aluri S."/>
            <person name="Balachadran M.T."/>
            <person name="Sivarajan S.R."/>
            <person name="Poveda L."/>
            <person name="Shimizu-Inatsugi R."/>
            <person name="Schlapbach R."/>
            <person name="Sreeman S.M."/>
            <person name="Shimizu K.K."/>
        </authorList>
    </citation>
    <scope>NUCLEOTIDE SEQUENCE</scope>
</reference>
<feature type="region of interest" description="Disordered" evidence="9">
    <location>
        <begin position="309"/>
        <end position="330"/>
    </location>
</feature>
<dbReference type="Proteomes" id="UP001054889">
    <property type="component" value="Unassembled WGS sequence"/>
</dbReference>
<dbReference type="PRINTS" id="PR00380">
    <property type="entry name" value="KINESINHEAVY"/>
</dbReference>
<dbReference type="Pfam" id="PF00225">
    <property type="entry name" value="Kinesin"/>
    <property type="match status" value="2"/>
</dbReference>
<feature type="domain" description="Kinesin motor" evidence="10">
    <location>
        <begin position="1"/>
        <end position="175"/>
    </location>
</feature>
<comment type="caution">
    <text evidence="11">The sequence shown here is derived from an EMBL/GenBank/DDBJ whole genome shotgun (WGS) entry which is preliminary data.</text>
</comment>
<evidence type="ECO:0000313" key="11">
    <source>
        <dbReference type="EMBL" id="GJM95300.1"/>
    </source>
</evidence>
<evidence type="ECO:0000256" key="5">
    <source>
        <dbReference type="ARBA" id="ARBA00023175"/>
    </source>
</evidence>
<keyword evidence="5" id="KW-0505">Motor protein</keyword>
<evidence type="ECO:0000313" key="12">
    <source>
        <dbReference type="Proteomes" id="UP001054889"/>
    </source>
</evidence>
<evidence type="ECO:0000256" key="1">
    <source>
        <dbReference type="ARBA" id="ARBA00022701"/>
    </source>
</evidence>
<feature type="domain" description="Kinesin motor" evidence="10">
    <location>
        <begin position="201"/>
        <end position="247"/>
    </location>
</feature>
<dbReference type="GO" id="GO:0005874">
    <property type="term" value="C:microtubule"/>
    <property type="evidence" value="ECO:0007669"/>
    <property type="project" value="UniProtKB-KW"/>
</dbReference>
<dbReference type="GO" id="GO:0007018">
    <property type="term" value="P:microtubule-based movement"/>
    <property type="evidence" value="ECO:0007669"/>
    <property type="project" value="InterPro"/>
</dbReference>
<evidence type="ECO:0000256" key="7">
    <source>
        <dbReference type="PROSITE-ProRule" id="PRU00283"/>
    </source>
</evidence>
<dbReference type="GO" id="GO:0003777">
    <property type="term" value="F:microtubule motor activity"/>
    <property type="evidence" value="ECO:0007669"/>
    <property type="project" value="InterPro"/>
</dbReference>
<sequence length="632" mass="70752">MRPLNNNEKNTQSYNRCLKQESAQSITWIGSPETHFTFNHVACETVDQETLFRVTGLPMVENCIAGYNSCIFAYGQEEESRRDENLKYSCKCSFLEIYNEQITDLLEPSSSNLLLREDIRNGVYVDNLTESEVGCVSDIINLLTRGSANRKVAATKINHESSRSHSAFTCIIESRLGTSGAEGELLKEAVNINKSLSSLGNSRLTSLLQDSLGGNSKTMIIGNVSPSVCSTNEPLSTLQFAQRARHIQNNAVINAHSSCDKLALQHQKCLLEEIACLKHQGFSRCSSCTSDRSGGAFDGIIENVNMDTESKSDAEDRRSQQDLQISNNEESSFVAKDQADELTVATKSLEHALLSISLELDAVVSDRHLLEGQIEKGNEEIAALKVELVKKIGELNMVSTQNAELKSKLKNSHTMKKELADKIEATGRLEVDLLQLRSLIEEKNSSFQSLQNNLSKLAVEKQYCKTQMLILQENEDMASKRAEESVAIARESQQIAEKREEYVKLLERSIDYCVQETYIMSYWVLRRVAQLNFQVEAGPMPDTAWSQEVEDDGVDKAGETASIIDLRHHLTRYKVLQPKAITKRKEKKKMKKLRKGRTIRRLAVLLFTAANAAATSASSPLFRCLLRLLRHS</sequence>
<dbReference type="EMBL" id="BQKI01000005">
    <property type="protein sequence ID" value="GJM95300.1"/>
    <property type="molecule type" value="Genomic_DNA"/>
</dbReference>
<protein>
    <recommendedName>
        <fullName evidence="10">Kinesin motor domain-containing protein</fullName>
    </recommendedName>
</protein>
<feature type="compositionally biased region" description="Polar residues" evidence="9">
    <location>
        <begin position="321"/>
        <end position="330"/>
    </location>
</feature>
<reference evidence="11" key="1">
    <citation type="journal article" date="2018" name="DNA Res.">
        <title>Multiple hybrid de novo genome assembly of finger millet, an orphan allotetraploid crop.</title>
        <authorList>
            <person name="Hatakeyama M."/>
            <person name="Aluri S."/>
            <person name="Balachadran M.T."/>
            <person name="Sivarajan S.R."/>
            <person name="Patrignani A."/>
            <person name="Gruter S."/>
            <person name="Poveda L."/>
            <person name="Shimizu-Inatsugi R."/>
            <person name="Baeten J."/>
            <person name="Francoijs K.J."/>
            <person name="Nataraja K.N."/>
            <person name="Reddy Y.A.N."/>
            <person name="Phadnis S."/>
            <person name="Ravikumar R.L."/>
            <person name="Schlapbach R."/>
            <person name="Sreeman S.M."/>
            <person name="Shimizu K.K."/>
        </authorList>
    </citation>
    <scope>NUCLEOTIDE SEQUENCE</scope>
</reference>
<dbReference type="PANTHER" id="PTHR37739:SF8">
    <property type="entry name" value="KINESIN-LIKE PROTEIN KIN-12D"/>
    <property type="match status" value="1"/>
</dbReference>
<keyword evidence="4 8" id="KW-0175">Coiled coil</keyword>
<organism evidence="11 12">
    <name type="scientific">Eleusine coracana subsp. coracana</name>
    <dbReference type="NCBI Taxonomy" id="191504"/>
    <lineage>
        <taxon>Eukaryota</taxon>
        <taxon>Viridiplantae</taxon>
        <taxon>Streptophyta</taxon>
        <taxon>Embryophyta</taxon>
        <taxon>Tracheophyta</taxon>
        <taxon>Spermatophyta</taxon>
        <taxon>Magnoliopsida</taxon>
        <taxon>Liliopsida</taxon>
        <taxon>Poales</taxon>
        <taxon>Poaceae</taxon>
        <taxon>PACMAD clade</taxon>
        <taxon>Chloridoideae</taxon>
        <taxon>Cynodonteae</taxon>
        <taxon>Eleusininae</taxon>
        <taxon>Eleusine</taxon>
    </lineage>
</organism>
<dbReference type="SUPFAM" id="SSF52540">
    <property type="entry name" value="P-loop containing nucleoside triphosphate hydrolases"/>
    <property type="match status" value="1"/>
</dbReference>
<keyword evidence="1" id="KW-0493">Microtubule</keyword>
<dbReference type="Gene3D" id="3.40.850.10">
    <property type="entry name" value="Kinesin motor domain"/>
    <property type="match status" value="2"/>
</dbReference>
<dbReference type="InterPro" id="IPR027417">
    <property type="entry name" value="P-loop_NTPase"/>
</dbReference>
<keyword evidence="3" id="KW-0067">ATP-binding</keyword>
<dbReference type="PROSITE" id="PS50067">
    <property type="entry name" value="KINESIN_MOTOR_2"/>
    <property type="match status" value="2"/>
</dbReference>
<feature type="compositionally biased region" description="Basic and acidic residues" evidence="9">
    <location>
        <begin position="309"/>
        <end position="320"/>
    </location>
</feature>
<evidence type="ECO:0000256" key="6">
    <source>
        <dbReference type="ARBA" id="ARBA00034488"/>
    </source>
</evidence>
<evidence type="ECO:0000256" key="3">
    <source>
        <dbReference type="ARBA" id="ARBA00022840"/>
    </source>
</evidence>